<dbReference type="InterPro" id="IPR029063">
    <property type="entry name" value="SAM-dependent_MTases_sf"/>
</dbReference>
<dbReference type="CDD" id="cd02440">
    <property type="entry name" value="AdoMet_MTases"/>
    <property type="match status" value="1"/>
</dbReference>
<dbReference type="KEGG" id="tsph:KIH39_13080"/>
<dbReference type="PANTHER" id="PTHR11727">
    <property type="entry name" value="DIMETHYLADENOSINE TRANSFERASE"/>
    <property type="match status" value="1"/>
</dbReference>
<feature type="domain" description="Ribosomal RNA adenine methylase transferase N-terminal" evidence="5">
    <location>
        <begin position="48"/>
        <end position="196"/>
    </location>
</feature>
<dbReference type="Gene3D" id="3.40.50.150">
    <property type="entry name" value="Vaccinia Virus protein VP39"/>
    <property type="match status" value="1"/>
</dbReference>
<dbReference type="EMBL" id="CP074694">
    <property type="protein sequence ID" value="QVL34799.1"/>
    <property type="molecule type" value="Genomic_DNA"/>
</dbReference>
<dbReference type="InterPro" id="IPR020598">
    <property type="entry name" value="rRNA_Ade_methylase_Trfase_N"/>
</dbReference>
<evidence type="ECO:0000256" key="3">
    <source>
        <dbReference type="ARBA" id="ARBA00022691"/>
    </source>
</evidence>
<evidence type="ECO:0000259" key="5">
    <source>
        <dbReference type="SMART" id="SM00650"/>
    </source>
</evidence>
<dbReference type="GO" id="GO:0000179">
    <property type="term" value="F:rRNA (adenine-N6,N6-)-dimethyltransferase activity"/>
    <property type="evidence" value="ECO:0007669"/>
    <property type="project" value="InterPro"/>
</dbReference>
<evidence type="ECO:0000313" key="6">
    <source>
        <dbReference type="EMBL" id="QVL34799.1"/>
    </source>
</evidence>
<dbReference type="AlphaFoldDB" id="A0A8E6BB49"/>
<evidence type="ECO:0000256" key="1">
    <source>
        <dbReference type="ARBA" id="ARBA00022603"/>
    </source>
</evidence>
<accession>A0A8E6BB49</accession>
<reference evidence="6" key="1">
    <citation type="submission" date="2021-05" db="EMBL/GenBank/DDBJ databases">
        <title>Complete genome sequence of the cellulolytic planctomycete Telmatocola sphagniphila SP2T and characterization of the first cellulase from planctomycetes.</title>
        <authorList>
            <person name="Rakitin A.L."/>
            <person name="Beletsky A.V."/>
            <person name="Naumoff D.G."/>
            <person name="Kulichevskaya I.S."/>
            <person name="Mardanov A.V."/>
            <person name="Ravin N.V."/>
            <person name="Dedysh S.N."/>
        </authorList>
    </citation>
    <scope>NUCLEOTIDE SEQUENCE</scope>
    <source>
        <strain evidence="6">SP2T</strain>
    </source>
</reference>
<keyword evidence="4" id="KW-0694">RNA-binding</keyword>
<organism evidence="6 7">
    <name type="scientific">Telmatocola sphagniphila</name>
    <dbReference type="NCBI Taxonomy" id="1123043"/>
    <lineage>
        <taxon>Bacteria</taxon>
        <taxon>Pseudomonadati</taxon>
        <taxon>Planctomycetota</taxon>
        <taxon>Planctomycetia</taxon>
        <taxon>Gemmatales</taxon>
        <taxon>Gemmataceae</taxon>
    </lineage>
</organism>
<dbReference type="Pfam" id="PF00398">
    <property type="entry name" value="RrnaAD"/>
    <property type="match status" value="1"/>
</dbReference>
<evidence type="ECO:0000256" key="2">
    <source>
        <dbReference type="ARBA" id="ARBA00022679"/>
    </source>
</evidence>
<dbReference type="RefSeq" id="WP_213500180.1">
    <property type="nucleotide sequence ID" value="NZ_CP074694.1"/>
</dbReference>
<dbReference type="PANTHER" id="PTHR11727:SF14">
    <property type="entry name" value="BLL8166 PROTEIN"/>
    <property type="match status" value="1"/>
</dbReference>
<sequence length="216" mass="24264">MIPGSTNSPNNGTKKLGKSSLSDWWLVFSKFRKHGSKIATMIPSSRFLSRKIIKGIDFDKAKCIVELGAGTGPITQELLKRVKPHTKLLIIEKDADFCNRLRERFPSSQNPNAEIIEGDAARLDQILAERGLETADHVVSGLPLPSIPENIRYDIMASSMRVLGPNGTFRQLTVMPWVYRRLYKKYFGTVKFDLVPLNFPPAGVYFCQGFRFSNAS</sequence>
<dbReference type="Proteomes" id="UP000676194">
    <property type="component" value="Chromosome"/>
</dbReference>
<dbReference type="InterPro" id="IPR001737">
    <property type="entry name" value="KsgA/Erm"/>
</dbReference>
<gene>
    <name evidence="6" type="ORF">KIH39_13080</name>
</gene>
<keyword evidence="7" id="KW-1185">Reference proteome</keyword>
<dbReference type="GO" id="GO:0003723">
    <property type="term" value="F:RNA binding"/>
    <property type="evidence" value="ECO:0007669"/>
    <property type="project" value="UniProtKB-KW"/>
</dbReference>
<dbReference type="SUPFAM" id="SSF53335">
    <property type="entry name" value="S-adenosyl-L-methionine-dependent methyltransferases"/>
    <property type="match status" value="1"/>
</dbReference>
<protein>
    <submittedName>
        <fullName evidence="6">Methyltransferase domain-containing protein</fullName>
    </submittedName>
</protein>
<keyword evidence="1 6" id="KW-0489">Methyltransferase</keyword>
<keyword evidence="3" id="KW-0949">S-adenosyl-L-methionine</keyword>
<keyword evidence="2" id="KW-0808">Transferase</keyword>
<proteinExistence type="predicted"/>
<evidence type="ECO:0000256" key="4">
    <source>
        <dbReference type="ARBA" id="ARBA00022884"/>
    </source>
</evidence>
<dbReference type="SMART" id="SM00650">
    <property type="entry name" value="rADc"/>
    <property type="match status" value="1"/>
</dbReference>
<evidence type="ECO:0000313" key="7">
    <source>
        <dbReference type="Proteomes" id="UP000676194"/>
    </source>
</evidence>
<name>A0A8E6BB49_9BACT</name>